<evidence type="ECO:0000313" key="2">
    <source>
        <dbReference type="EMBL" id="MCE2597436.1"/>
    </source>
</evidence>
<dbReference type="PROSITE" id="PS51782">
    <property type="entry name" value="LYSM"/>
    <property type="match status" value="1"/>
</dbReference>
<evidence type="ECO:0000313" key="3">
    <source>
        <dbReference type="Proteomes" id="UP001201273"/>
    </source>
</evidence>
<name>A0ABS8WEG5_9GAMM</name>
<keyword evidence="3" id="KW-1185">Reference proteome</keyword>
<dbReference type="Gene3D" id="3.10.350.10">
    <property type="entry name" value="LysM domain"/>
    <property type="match status" value="1"/>
</dbReference>
<evidence type="ECO:0000259" key="1">
    <source>
        <dbReference type="PROSITE" id="PS51782"/>
    </source>
</evidence>
<reference evidence="2 3" key="1">
    <citation type="journal article" date="2022" name="Environ. Microbiol. Rep.">
        <title>Eco-phylogenetic analyses reveal divergent evolution of vitamin B12 metabolism in the marine bacterial family 'Psychromonadaceae'.</title>
        <authorList>
            <person name="Jin X."/>
            <person name="Yang Y."/>
            <person name="Cao H."/>
            <person name="Gao B."/>
            <person name="Zhao Z."/>
        </authorList>
    </citation>
    <scope>NUCLEOTIDE SEQUENCE [LARGE SCALE GENOMIC DNA]</scope>
    <source>
        <strain evidence="2 3">MKS20</strain>
    </source>
</reference>
<dbReference type="InterPro" id="IPR036779">
    <property type="entry name" value="LysM_dom_sf"/>
</dbReference>
<comment type="caution">
    <text evidence="2">The sequence shown here is derived from an EMBL/GenBank/DDBJ whole genome shotgun (WGS) entry which is preliminary data.</text>
</comment>
<feature type="non-terminal residue" evidence="2">
    <location>
        <position position="469"/>
    </location>
</feature>
<accession>A0ABS8WEG5</accession>
<dbReference type="InterPro" id="IPR018392">
    <property type="entry name" value="LysM"/>
</dbReference>
<dbReference type="RefSeq" id="WP_233055167.1">
    <property type="nucleotide sequence ID" value="NZ_JAIMJA010000063.1"/>
</dbReference>
<dbReference type="Proteomes" id="UP001201273">
    <property type="component" value="Unassembled WGS sequence"/>
</dbReference>
<proteinExistence type="predicted"/>
<dbReference type="CDD" id="cd00118">
    <property type="entry name" value="LysM"/>
    <property type="match status" value="1"/>
</dbReference>
<gene>
    <name evidence="2" type="ORF">K6Y31_21970</name>
</gene>
<protein>
    <submittedName>
        <fullName evidence="2">LysM peptidoglycan-binding domain-containing protein</fullName>
    </submittedName>
</protein>
<organism evidence="2 3">
    <name type="scientific">Motilimonas cestriensis</name>
    <dbReference type="NCBI Taxonomy" id="2742685"/>
    <lineage>
        <taxon>Bacteria</taxon>
        <taxon>Pseudomonadati</taxon>
        <taxon>Pseudomonadota</taxon>
        <taxon>Gammaproteobacteria</taxon>
        <taxon>Alteromonadales</taxon>
        <taxon>Alteromonadales genera incertae sedis</taxon>
        <taxon>Motilimonas</taxon>
    </lineage>
</organism>
<dbReference type="EMBL" id="JAIMJA010000063">
    <property type="protein sequence ID" value="MCE2597436.1"/>
    <property type="molecule type" value="Genomic_DNA"/>
</dbReference>
<feature type="non-terminal residue" evidence="2">
    <location>
        <position position="1"/>
    </location>
</feature>
<feature type="domain" description="LysM" evidence="1">
    <location>
        <begin position="373"/>
        <end position="420"/>
    </location>
</feature>
<sequence length="469" mass="52491">NGRETERKILSADGSRLLHTHSEYDEAGRLKKLVTSEAKWGDKQLGRAEIQYDYDAVGNRRRITTIHHQSDGQTATDVDWYAYDIDNRMTVSQGQLYNQKIMGGNEGSQVIEYDIMGRRKHEFSWFKAERNDIEVMVKQQTKLGYDNNGHLNSAVVMEYRDPHAFLHHGSVSQVSSMSRTNSLTGHAREQIDESVEYGYDQGRIVVGSGRHNKQTTRFGYTDGQLYSQTVRDKQDAMILQTSFEYHHSGQVKTQYSRYMKEGRTDTTTTEFKGWESYQRSDIKATSDGDGYRDSHTTLHYNAVGQLQRTASNQNENVREVLMDSKGQIALQLDNGKLSAQLAVGGNQLGNLTADKLDADLLDDSAAEVGTQPGAYTVRQGDTLQTVSQKVYGDSRYWYLIADANAMGPEGELTPGKSLIIPNQHTQSYNGAESFKPYNESDILGDINPNAIAPPPPSKSCNPIAMIVMA</sequence>